<dbReference type="AlphaFoldDB" id="A0A6J1CL22"/>
<organism evidence="1 2">
    <name type="scientific">Momordica charantia</name>
    <name type="common">Bitter gourd</name>
    <name type="synonym">Balsam pear</name>
    <dbReference type="NCBI Taxonomy" id="3673"/>
    <lineage>
        <taxon>Eukaryota</taxon>
        <taxon>Viridiplantae</taxon>
        <taxon>Streptophyta</taxon>
        <taxon>Embryophyta</taxon>
        <taxon>Tracheophyta</taxon>
        <taxon>Spermatophyta</taxon>
        <taxon>Magnoliopsida</taxon>
        <taxon>eudicotyledons</taxon>
        <taxon>Gunneridae</taxon>
        <taxon>Pentapetalae</taxon>
        <taxon>rosids</taxon>
        <taxon>fabids</taxon>
        <taxon>Cucurbitales</taxon>
        <taxon>Cucurbitaceae</taxon>
        <taxon>Momordiceae</taxon>
        <taxon>Momordica</taxon>
    </lineage>
</organism>
<dbReference type="OrthoDB" id="738796at2759"/>
<protein>
    <submittedName>
        <fullName evidence="2">Uncharacterized protein LOC111012415</fullName>
    </submittedName>
</protein>
<evidence type="ECO:0000313" key="1">
    <source>
        <dbReference type="Proteomes" id="UP000504603"/>
    </source>
</evidence>
<dbReference type="PANTHER" id="PTHR33544">
    <property type="entry name" value="DUF4005 DOMAIN-CONTAINING PROTEIN-RELATED"/>
    <property type="match status" value="1"/>
</dbReference>
<gene>
    <name evidence="2" type="primary">LOC111012415</name>
</gene>
<dbReference type="PANTHER" id="PTHR33544:SF14">
    <property type="entry name" value="PROTEIN, PUTATIVE-RELATED"/>
    <property type="match status" value="1"/>
</dbReference>
<dbReference type="KEGG" id="mcha:111012415"/>
<dbReference type="InterPro" id="IPR040344">
    <property type="entry name" value="At3g17950-like"/>
</dbReference>
<dbReference type="RefSeq" id="XP_022142254.1">
    <property type="nucleotide sequence ID" value="XM_022286562.1"/>
</dbReference>
<evidence type="ECO:0000313" key="2">
    <source>
        <dbReference type="RefSeq" id="XP_022142254.1"/>
    </source>
</evidence>
<reference evidence="2" key="1">
    <citation type="submission" date="2025-08" db="UniProtKB">
        <authorList>
            <consortium name="RefSeq"/>
        </authorList>
    </citation>
    <scope>IDENTIFICATION</scope>
    <source>
        <strain evidence="2">OHB3-1</strain>
    </source>
</reference>
<proteinExistence type="predicted"/>
<keyword evidence="1" id="KW-1185">Reference proteome</keyword>
<accession>A0A6J1CL22</accession>
<sequence>MVTEDREILGGWPLGLEVMNTRLRMTQPERLPTIANLHIPSMSFSSLSSSELDTVSTASFFQDHSVSLGRLIGIRPADKTWLCFPTATDGSESVSVNAGGLDVSKTNGDEISGRICIPIVIGIVLKMIRNWRNSRS</sequence>
<dbReference type="Proteomes" id="UP000504603">
    <property type="component" value="Unplaced"/>
</dbReference>
<name>A0A6J1CL22_MOMCH</name>
<dbReference type="GeneID" id="111012415"/>